<dbReference type="Pfam" id="PF08291">
    <property type="entry name" value="Peptidase_M15_3"/>
    <property type="match status" value="1"/>
</dbReference>
<dbReference type="RefSeq" id="WP_149923398.1">
    <property type="nucleotide sequence ID" value="NZ_VWAF01000001.1"/>
</dbReference>
<organism evidence="2 4">
    <name type="scientific">Bacteroides finegoldii</name>
    <dbReference type="NCBI Taxonomy" id="338188"/>
    <lineage>
        <taxon>Bacteria</taxon>
        <taxon>Pseudomonadati</taxon>
        <taxon>Bacteroidota</taxon>
        <taxon>Bacteroidia</taxon>
        <taxon>Bacteroidales</taxon>
        <taxon>Bacteroidaceae</taxon>
        <taxon>Bacteroides</taxon>
    </lineage>
</organism>
<evidence type="ECO:0000313" key="2">
    <source>
        <dbReference type="EMBL" id="KAA5232416.1"/>
    </source>
</evidence>
<evidence type="ECO:0000313" key="3">
    <source>
        <dbReference type="EMBL" id="KAA5259927.1"/>
    </source>
</evidence>
<accession>A0A7J4YTC7</accession>
<dbReference type="InterPro" id="IPR013230">
    <property type="entry name" value="Peptidase_M15A_C"/>
</dbReference>
<name>A0A7J4YTC7_9BACE</name>
<evidence type="ECO:0000313" key="5">
    <source>
        <dbReference type="Proteomes" id="UP000440198"/>
    </source>
</evidence>
<comment type="caution">
    <text evidence="2">The sequence shown here is derived from an EMBL/GenBank/DDBJ whole genome shotgun (WGS) entry which is preliminary data.</text>
</comment>
<dbReference type="EMBL" id="VWAG01000002">
    <property type="protein sequence ID" value="KAA5259927.1"/>
    <property type="molecule type" value="Genomic_DNA"/>
</dbReference>
<keyword evidence="5" id="KW-1185">Reference proteome</keyword>
<sequence length="135" mass="15073">MGKYFTIAEMIKSETADRRGIDNRLPKALICNVDGLIDNVLDPLREAYGKPIIVTSGYRCEALNKAVGGSRTSEHMKGMAADIVGTPNTKAENKKLFNLVQELNLPFTQLIDEKNFSWVHVSYDSCNVKKQVLKL</sequence>
<protein>
    <submittedName>
        <fullName evidence="2">Peptidase M15</fullName>
    </submittedName>
</protein>
<proteinExistence type="predicted"/>
<dbReference type="InterPro" id="IPR009045">
    <property type="entry name" value="Zn_M74/Hedgehog-like"/>
</dbReference>
<dbReference type="Proteomes" id="UP000421791">
    <property type="component" value="Unassembled WGS sequence"/>
</dbReference>
<reference evidence="4 5" key="1">
    <citation type="journal article" date="2019" name="Nat. Med.">
        <title>A library of human gut bacterial isolates paired with longitudinal multiomics data enables mechanistic microbiome research.</title>
        <authorList>
            <person name="Poyet M."/>
            <person name="Groussin M."/>
            <person name="Gibbons S.M."/>
            <person name="Avila-Pacheco J."/>
            <person name="Jiang X."/>
            <person name="Kearney S.M."/>
            <person name="Perrotta A.R."/>
            <person name="Berdy B."/>
            <person name="Zhao S."/>
            <person name="Lieberman T.D."/>
            <person name="Swanson P.K."/>
            <person name="Smith M."/>
            <person name="Roesemann S."/>
            <person name="Alexander J.E."/>
            <person name="Rich S.A."/>
            <person name="Livny J."/>
            <person name="Vlamakis H."/>
            <person name="Clish C."/>
            <person name="Bullock K."/>
            <person name="Deik A."/>
            <person name="Scott J."/>
            <person name="Pierce K.A."/>
            <person name="Xavier R.J."/>
            <person name="Alm E.J."/>
        </authorList>
    </citation>
    <scope>NUCLEOTIDE SEQUENCE [LARGE SCALE GENOMIC DNA]</scope>
    <source>
        <strain evidence="3 5">BIOML-A2</strain>
        <strain evidence="2 4">BIOML-A6</strain>
    </source>
</reference>
<dbReference type="SUPFAM" id="SSF55166">
    <property type="entry name" value="Hedgehog/DD-peptidase"/>
    <property type="match status" value="1"/>
</dbReference>
<feature type="domain" description="Peptidase M15A C-terminal" evidence="1">
    <location>
        <begin position="3"/>
        <end position="98"/>
    </location>
</feature>
<dbReference type="AlphaFoldDB" id="A0A7J4YTC7"/>
<gene>
    <name evidence="3" type="ORF">F2Z09_01410</name>
    <name evidence="2" type="ORF">F2Z22_03415</name>
</gene>
<dbReference type="Gene3D" id="3.30.1380.10">
    <property type="match status" value="1"/>
</dbReference>
<evidence type="ECO:0000259" key="1">
    <source>
        <dbReference type="Pfam" id="PF08291"/>
    </source>
</evidence>
<dbReference type="Proteomes" id="UP000440198">
    <property type="component" value="Unassembled WGS sequence"/>
</dbReference>
<dbReference type="EMBL" id="VWAK01000003">
    <property type="protein sequence ID" value="KAA5232416.1"/>
    <property type="molecule type" value="Genomic_DNA"/>
</dbReference>
<evidence type="ECO:0000313" key="4">
    <source>
        <dbReference type="Proteomes" id="UP000421791"/>
    </source>
</evidence>